<protein>
    <recommendedName>
        <fullName evidence="1">Aminoglycoside phosphotransferase domain-containing protein</fullName>
    </recommendedName>
</protein>
<dbReference type="SUPFAM" id="SSF56112">
    <property type="entry name" value="Protein kinase-like (PK-like)"/>
    <property type="match status" value="1"/>
</dbReference>
<sequence>MTAHDLTGEAAELAARLDLDLVATLPARSNLGWRMRRGDQDLVLRRHHDLLERGHDQLGLSVAWQAEMRELAAETGWPTARPLGEPIEHAGGWWTLEHFLPGQARTTTAPERARLLADWHAETFPRERLRPRPDTPDHLAILTAADAEDVLSRCTDPEDRAWLQRRHEQARSLAEGIDWSASRTVLVHGDLTDWNLLWEGERLTGLLDLELASVDRRVTELMMTWRCRYDDLVLALDRIDPLTDHEWRMLLVDWWAQLLTLAAFHLRRDRQPERWELEGLRRESSLSRRLERG</sequence>
<name>A0ABS4X4F4_9MICO</name>
<feature type="domain" description="Aminoglycoside phosphotransferase" evidence="1">
    <location>
        <begin position="28"/>
        <end position="226"/>
    </location>
</feature>
<evidence type="ECO:0000313" key="2">
    <source>
        <dbReference type="EMBL" id="MBP2383345.1"/>
    </source>
</evidence>
<dbReference type="Pfam" id="PF01636">
    <property type="entry name" value="APH"/>
    <property type="match status" value="1"/>
</dbReference>
<gene>
    <name evidence="2" type="ORF">JOF43_003334</name>
</gene>
<dbReference type="Proteomes" id="UP001519290">
    <property type="component" value="Unassembled WGS sequence"/>
</dbReference>
<dbReference type="InterPro" id="IPR002575">
    <property type="entry name" value="Aminoglycoside_PTrfase"/>
</dbReference>
<comment type="caution">
    <text evidence="2">The sequence shown here is derived from an EMBL/GenBank/DDBJ whole genome shotgun (WGS) entry which is preliminary data.</text>
</comment>
<proteinExistence type="predicted"/>
<keyword evidence="3" id="KW-1185">Reference proteome</keyword>
<organism evidence="2 3">
    <name type="scientific">Brachybacterium sacelli</name>
    <dbReference type="NCBI Taxonomy" id="173364"/>
    <lineage>
        <taxon>Bacteria</taxon>
        <taxon>Bacillati</taxon>
        <taxon>Actinomycetota</taxon>
        <taxon>Actinomycetes</taxon>
        <taxon>Micrococcales</taxon>
        <taxon>Dermabacteraceae</taxon>
        <taxon>Brachybacterium</taxon>
    </lineage>
</organism>
<dbReference type="InterPro" id="IPR011009">
    <property type="entry name" value="Kinase-like_dom_sf"/>
</dbReference>
<evidence type="ECO:0000313" key="3">
    <source>
        <dbReference type="Proteomes" id="UP001519290"/>
    </source>
</evidence>
<evidence type="ECO:0000259" key="1">
    <source>
        <dbReference type="Pfam" id="PF01636"/>
    </source>
</evidence>
<dbReference type="Gene3D" id="3.90.1200.10">
    <property type="match status" value="1"/>
</dbReference>
<dbReference type="RefSeq" id="WP_209904044.1">
    <property type="nucleotide sequence ID" value="NZ_BAAAJW010000012.1"/>
</dbReference>
<reference evidence="2 3" key="1">
    <citation type="submission" date="2021-03" db="EMBL/GenBank/DDBJ databases">
        <title>Sequencing the genomes of 1000 actinobacteria strains.</title>
        <authorList>
            <person name="Klenk H.-P."/>
        </authorList>
    </citation>
    <scope>NUCLEOTIDE SEQUENCE [LARGE SCALE GENOMIC DNA]</scope>
    <source>
        <strain evidence="2 3">DSM 14566</strain>
    </source>
</reference>
<dbReference type="EMBL" id="JAGIOD010000002">
    <property type="protein sequence ID" value="MBP2383345.1"/>
    <property type="molecule type" value="Genomic_DNA"/>
</dbReference>
<accession>A0ABS4X4F4</accession>